<name>A0A7H1KUC5_ECOLX</name>
<accession>A0A7H1KUC5</accession>
<geneLocation type="plasmid" evidence="1">
    <name>pMCR_1138_A1</name>
</geneLocation>
<keyword evidence="1" id="KW-0614">Plasmid</keyword>
<protein>
    <submittedName>
        <fullName evidence="1">Uncharacterized protein</fullName>
    </submittedName>
</protein>
<proteinExistence type="predicted"/>
<organism evidence="1">
    <name type="scientific">Escherichia coli</name>
    <dbReference type="NCBI Taxonomy" id="562"/>
    <lineage>
        <taxon>Bacteria</taxon>
        <taxon>Pseudomonadati</taxon>
        <taxon>Pseudomonadota</taxon>
        <taxon>Gammaproteobacteria</taxon>
        <taxon>Enterobacterales</taxon>
        <taxon>Enterobacteriaceae</taxon>
        <taxon>Escherichia</taxon>
    </lineage>
</organism>
<sequence length="92" mass="10207">MRGDGPQSPKPLSGRRLNMKQSTFPVIVSTTGHVFSVVRVTLCTICLKHEKTGEAYVVIFTDCHNIRDYKKGVVPVLGELYQEDVDLITGKS</sequence>
<evidence type="ECO:0000313" key="1">
    <source>
        <dbReference type="EMBL" id="QNT37539.1"/>
    </source>
</evidence>
<dbReference type="AlphaFoldDB" id="A0A7H1KUC5"/>
<dbReference type="EMBL" id="MT929289">
    <property type="protein sequence ID" value="QNT37539.1"/>
    <property type="molecule type" value="Genomic_DNA"/>
</dbReference>
<reference evidence="1" key="1">
    <citation type="submission" date="2020-08" db="EMBL/GenBank/DDBJ databases">
        <title>Characterization of the complete nucleotide sequences of mcr-1-encoding plasmids from Enterobacteriaceae isolates in retailed raw meat products from the Czech Republic.</title>
        <authorList>
            <person name="Zelendova M."/>
            <person name="Papagiannitsis C.C."/>
            <person name="Valcek A."/>
            <person name="Medvecky M."/>
            <person name="Bitar I."/>
            <person name="Hrabak J."/>
            <person name="Gelbicova T."/>
            <person name="Barakova A."/>
            <person name="Kutilova I."/>
            <person name="Karpiskova R."/>
            <person name="Dolejska M."/>
        </authorList>
    </citation>
    <scope>NUCLEOTIDE SEQUENCE</scope>
    <source>
        <strain evidence="1">1138_17_A1</strain>
        <plasmid evidence="1">pMCR_1138_A1</plasmid>
    </source>
</reference>